<evidence type="ECO:0000256" key="3">
    <source>
        <dbReference type="ARBA" id="ARBA00022806"/>
    </source>
</evidence>
<evidence type="ECO:0000256" key="2">
    <source>
        <dbReference type="ARBA" id="ARBA00022801"/>
    </source>
</evidence>
<dbReference type="EMBL" id="JBAFSM010000025">
    <property type="protein sequence ID" value="MEG3438206.1"/>
    <property type="molecule type" value="Genomic_DNA"/>
</dbReference>
<dbReference type="GO" id="GO:0016787">
    <property type="term" value="F:hydrolase activity"/>
    <property type="evidence" value="ECO:0007669"/>
    <property type="project" value="UniProtKB-UniRule"/>
</dbReference>
<dbReference type="PANTHER" id="PTHR11070:SF63">
    <property type="entry name" value="DNA HELICASE IV"/>
    <property type="match status" value="1"/>
</dbReference>
<evidence type="ECO:0000256" key="4">
    <source>
        <dbReference type="ARBA" id="ARBA00022840"/>
    </source>
</evidence>
<accession>A0AAW9QTL0</accession>
<keyword evidence="3 5" id="KW-0347">Helicase</keyword>
<dbReference type="InterPro" id="IPR014016">
    <property type="entry name" value="UvrD-like_ATP-bd"/>
</dbReference>
<dbReference type="RefSeq" id="WP_332865688.1">
    <property type="nucleotide sequence ID" value="NZ_JBAFSM010000025.1"/>
</dbReference>
<evidence type="ECO:0000256" key="5">
    <source>
        <dbReference type="PROSITE-ProRule" id="PRU00560"/>
    </source>
</evidence>
<dbReference type="Pfam" id="PF00580">
    <property type="entry name" value="UvrD-helicase"/>
    <property type="match status" value="1"/>
</dbReference>
<dbReference type="Proteomes" id="UP001328733">
    <property type="component" value="Unassembled WGS sequence"/>
</dbReference>
<dbReference type="AlphaFoldDB" id="A0AAW9QTL0"/>
<dbReference type="GO" id="GO:0005829">
    <property type="term" value="C:cytosol"/>
    <property type="evidence" value="ECO:0007669"/>
    <property type="project" value="TreeGrafter"/>
</dbReference>
<dbReference type="GO" id="GO:0003677">
    <property type="term" value="F:DNA binding"/>
    <property type="evidence" value="ECO:0007669"/>
    <property type="project" value="InterPro"/>
</dbReference>
<keyword evidence="6" id="KW-0175">Coiled coil</keyword>
<dbReference type="GO" id="GO:0005524">
    <property type="term" value="F:ATP binding"/>
    <property type="evidence" value="ECO:0007669"/>
    <property type="project" value="UniProtKB-UniRule"/>
</dbReference>
<comment type="caution">
    <text evidence="8">The sequence shown here is derived from an EMBL/GenBank/DDBJ whole genome shotgun (WGS) entry which is preliminary data.</text>
</comment>
<evidence type="ECO:0000256" key="1">
    <source>
        <dbReference type="ARBA" id="ARBA00022741"/>
    </source>
</evidence>
<dbReference type="GO" id="GO:0043138">
    <property type="term" value="F:3'-5' DNA helicase activity"/>
    <property type="evidence" value="ECO:0007669"/>
    <property type="project" value="TreeGrafter"/>
</dbReference>
<dbReference type="PANTHER" id="PTHR11070">
    <property type="entry name" value="UVRD / RECB / PCRA DNA HELICASE FAMILY MEMBER"/>
    <property type="match status" value="1"/>
</dbReference>
<gene>
    <name evidence="8" type="ORF">V0288_13840</name>
</gene>
<keyword evidence="2 5" id="KW-0378">Hydrolase</keyword>
<name>A0AAW9QTL0_9CHRO</name>
<dbReference type="GO" id="GO:0000725">
    <property type="term" value="P:recombinational repair"/>
    <property type="evidence" value="ECO:0007669"/>
    <property type="project" value="TreeGrafter"/>
</dbReference>
<dbReference type="SUPFAM" id="SSF52540">
    <property type="entry name" value="P-loop containing nucleoside triphosphate hydrolases"/>
    <property type="match status" value="1"/>
</dbReference>
<organism evidence="8 9">
    <name type="scientific">Pannus brasiliensis CCIBt3594</name>
    <dbReference type="NCBI Taxonomy" id="1427578"/>
    <lineage>
        <taxon>Bacteria</taxon>
        <taxon>Bacillati</taxon>
        <taxon>Cyanobacteriota</taxon>
        <taxon>Cyanophyceae</taxon>
        <taxon>Oscillatoriophycideae</taxon>
        <taxon>Chroococcales</taxon>
        <taxon>Microcystaceae</taxon>
        <taxon>Pannus</taxon>
    </lineage>
</organism>
<dbReference type="PROSITE" id="PS51198">
    <property type="entry name" value="UVRD_HELICASE_ATP_BIND"/>
    <property type="match status" value="1"/>
</dbReference>
<protein>
    <submittedName>
        <fullName evidence="8">UvrD-helicase domain-containing protein</fullName>
    </submittedName>
</protein>
<dbReference type="InterPro" id="IPR000212">
    <property type="entry name" value="DNA_helicase_UvrD/REP"/>
</dbReference>
<keyword evidence="4 5" id="KW-0067">ATP-binding</keyword>
<keyword evidence="9" id="KW-1185">Reference proteome</keyword>
<dbReference type="Gene3D" id="3.40.50.300">
    <property type="entry name" value="P-loop containing nucleotide triphosphate hydrolases"/>
    <property type="match status" value="2"/>
</dbReference>
<evidence type="ECO:0000256" key="6">
    <source>
        <dbReference type="SAM" id="Coils"/>
    </source>
</evidence>
<sequence length="784" mass="92649">MVDIHLNRFKKDKLSMYNFTIDDNFSIASVEQLVQYSQNIAIDGSSLLKILVDREVERYDGVRGKVIGFDLKSNFVISLPYRIFTPSGIIEDSRRERFSLEKFSKNFIAIIPEIDRQQLQEFLIKENSILEERKQKIQAEQQAQEERRLQAVREHRLHQELERKEREERIRKKREEKFFHKETKEKLIHRLQDYFNKSFVDSEDFYKSECNSFVSFEEYERAKLLFVTSWSTENLLQKPDREQLIAISSVTKDIQVIARAGSGKTSTLVNRVLFLQKHCRIDPSEILILAFNKKAANEIQERLARSLRNSLPHVMTFHALAYALVHPDQEIVFDQSGGEQSQSKALQSVINDYLNDDSAYYPRIRDLMMAKFRRDWERLERKGYLLSQEEMLAYRRSLPREGLDGRYYKSFGEKVIANFLFEHDLDYKYERNYNWDGINYRPDFTIFTGNDRKQGIILEYFGLEGDPDYDEMSERKRQFWQRDDKRKQWKFLEFNPQQISSGEQEFSDLIKTSLENLAIECNKLSEDEIWEKAKRRAIDNFTKAMKQFVQLCRKRFLTPEELQIKIQDHESIDEFETEFLELGKVFYESYLAKLEVMGEEDFDGLMQTAIGLVESGNTIFSRKSGSGDLNRLKYILIDEYQDFSELFYRLIEAIRRHNQKALFFCVGDDWQSINGFAGSDLQYYQNFQQYFPNSLRLNISTNYRSASSIVTNGNILMQGLGKPARPYQWQSGIVKLVDLQSFEPIQREIEDHNGDCITPVILRLLNKIVITAFLVKMRYNTADS</sequence>
<evidence type="ECO:0000259" key="7">
    <source>
        <dbReference type="PROSITE" id="PS51198"/>
    </source>
</evidence>
<feature type="coiled-coil region" evidence="6">
    <location>
        <begin position="120"/>
        <end position="154"/>
    </location>
</feature>
<evidence type="ECO:0000313" key="9">
    <source>
        <dbReference type="Proteomes" id="UP001328733"/>
    </source>
</evidence>
<dbReference type="InterPro" id="IPR027417">
    <property type="entry name" value="P-loop_NTPase"/>
</dbReference>
<feature type="binding site" evidence="5">
    <location>
        <begin position="258"/>
        <end position="265"/>
    </location>
    <ligand>
        <name>ATP</name>
        <dbReference type="ChEBI" id="CHEBI:30616"/>
    </ligand>
</feature>
<proteinExistence type="predicted"/>
<keyword evidence="1 5" id="KW-0547">Nucleotide-binding</keyword>
<evidence type="ECO:0000313" key="8">
    <source>
        <dbReference type="EMBL" id="MEG3438206.1"/>
    </source>
</evidence>
<feature type="domain" description="UvrD-like helicase ATP-binding" evidence="7">
    <location>
        <begin position="237"/>
        <end position="706"/>
    </location>
</feature>
<reference evidence="8 9" key="1">
    <citation type="submission" date="2024-01" db="EMBL/GenBank/DDBJ databases">
        <title>Genomic insights into the taxonomy and metabolism of the cyanobacterium Pannus brasiliensis CCIBt3594.</title>
        <authorList>
            <person name="Machado M."/>
            <person name="Botero N.B."/>
            <person name="Andreote A.P.D."/>
            <person name="Feitosa A.M.T."/>
            <person name="Popin R."/>
            <person name="Sivonen K."/>
            <person name="Fiore M.F."/>
        </authorList>
    </citation>
    <scope>NUCLEOTIDE SEQUENCE [LARGE SCALE GENOMIC DNA]</scope>
    <source>
        <strain evidence="8 9">CCIBt3594</strain>
    </source>
</reference>